<protein>
    <submittedName>
        <fullName evidence="1">Amino acid adenylation</fullName>
    </submittedName>
</protein>
<dbReference type="AlphaFoldDB" id="F3G121"/>
<proteinExistence type="predicted"/>
<sequence>AWARVLGNVSACEQVVFGTVLLGRMQAGDGADRA</sequence>
<name>F3G121_PSESX</name>
<reference evidence="1 2" key="1">
    <citation type="journal article" date="2011" name="PLoS Pathog.">
        <title>Dynamic evolution of pathogenicity revealed by sequencing and comparative genomics of 19 Pseudomonas syringae isolates.</title>
        <authorList>
            <person name="Baltrus D.A."/>
            <person name="Nishimura M.T."/>
            <person name="Romanchuk A."/>
            <person name="Chang J.H."/>
            <person name="Mukhtar M.S."/>
            <person name="Cherkis K."/>
            <person name="Roach J."/>
            <person name="Grant S.R."/>
            <person name="Jones C.D."/>
            <person name="Dangl J.L."/>
        </authorList>
    </citation>
    <scope>NUCLEOTIDE SEQUENCE [LARGE SCALE GENOMIC DNA]</scope>
    <source>
        <strain evidence="2">M301072PT</strain>
    </source>
</reference>
<organism evidence="1 2">
    <name type="scientific">Pseudomonas syringae pv. japonica str. M301072</name>
    <dbReference type="NCBI Taxonomy" id="629262"/>
    <lineage>
        <taxon>Bacteria</taxon>
        <taxon>Pseudomonadati</taxon>
        <taxon>Pseudomonadota</taxon>
        <taxon>Gammaproteobacteria</taxon>
        <taxon>Pseudomonadales</taxon>
        <taxon>Pseudomonadaceae</taxon>
        <taxon>Pseudomonas</taxon>
        <taxon>Pseudomonas syringae</taxon>
    </lineage>
</organism>
<dbReference type="EMBL" id="AEAH01004510">
    <property type="protein sequence ID" value="EGH36163.1"/>
    <property type="molecule type" value="Genomic_DNA"/>
</dbReference>
<comment type="caution">
    <text evidence="1">The sequence shown here is derived from an EMBL/GenBank/DDBJ whole genome shotgun (WGS) entry which is preliminary data.</text>
</comment>
<feature type="non-terminal residue" evidence="1">
    <location>
        <position position="1"/>
    </location>
</feature>
<feature type="non-terminal residue" evidence="1">
    <location>
        <position position="34"/>
    </location>
</feature>
<evidence type="ECO:0000313" key="2">
    <source>
        <dbReference type="Proteomes" id="UP000004471"/>
    </source>
</evidence>
<dbReference type="Proteomes" id="UP000004471">
    <property type="component" value="Unassembled WGS sequence"/>
</dbReference>
<dbReference type="HOGENOM" id="CLU_3378944_0_0_6"/>
<evidence type="ECO:0000313" key="1">
    <source>
        <dbReference type="EMBL" id="EGH36163.1"/>
    </source>
</evidence>
<gene>
    <name evidence="1" type="ORF">PSYJA_46701</name>
</gene>
<accession>F3G121</accession>